<dbReference type="AlphaFoldDB" id="A0A061R5P8"/>
<proteinExistence type="predicted"/>
<evidence type="ECO:0000256" key="1">
    <source>
        <dbReference type="SAM" id="MobiDB-lite"/>
    </source>
</evidence>
<gene>
    <name evidence="2" type="ORF">TSPGSL018_15068</name>
</gene>
<feature type="region of interest" description="Disordered" evidence="1">
    <location>
        <begin position="1"/>
        <end position="37"/>
    </location>
</feature>
<dbReference type="EMBL" id="GBEZ01020842">
    <property type="protein sequence ID" value="JAC65861.1"/>
    <property type="molecule type" value="Transcribed_RNA"/>
</dbReference>
<evidence type="ECO:0000313" key="2">
    <source>
        <dbReference type="EMBL" id="JAC65861.1"/>
    </source>
</evidence>
<protein>
    <submittedName>
        <fullName evidence="2">Uncharacterized protein</fullName>
    </submittedName>
</protein>
<accession>A0A061R5P8</accession>
<sequence length="37" mass="4275">PLLPPPVSRGCGRFPIRLQREYQQKVKTKPRAAENKD</sequence>
<feature type="non-terminal residue" evidence="2">
    <location>
        <position position="1"/>
    </location>
</feature>
<organism evidence="2">
    <name type="scientific">Tetraselmis sp. GSL018</name>
    <dbReference type="NCBI Taxonomy" id="582737"/>
    <lineage>
        <taxon>Eukaryota</taxon>
        <taxon>Viridiplantae</taxon>
        <taxon>Chlorophyta</taxon>
        <taxon>core chlorophytes</taxon>
        <taxon>Chlorodendrophyceae</taxon>
        <taxon>Chlorodendrales</taxon>
        <taxon>Chlorodendraceae</taxon>
        <taxon>Tetraselmis</taxon>
    </lineage>
</organism>
<name>A0A061R5P8_9CHLO</name>
<reference evidence="2" key="1">
    <citation type="submission" date="2014-05" db="EMBL/GenBank/DDBJ databases">
        <title>The transcriptome of the halophilic microalga Tetraselmis sp. GSL018 isolated from the Great Salt Lake, Utah.</title>
        <authorList>
            <person name="Jinkerson R.E."/>
            <person name="D'Adamo S."/>
            <person name="Posewitz M.C."/>
        </authorList>
    </citation>
    <scope>NUCLEOTIDE SEQUENCE</scope>
    <source>
        <strain evidence="2">GSL018</strain>
    </source>
</reference>